<dbReference type="KEGG" id="lck:HN018_21485"/>
<dbReference type="PANTHER" id="PTHR48079">
    <property type="entry name" value="PROTEIN YEEZ"/>
    <property type="match status" value="1"/>
</dbReference>
<proteinExistence type="predicted"/>
<dbReference type="Pfam" id="PF01370">
    <property type="entry name" value="Epimerase"/>
    <property type="match status" value="1"/>
</dbReference>
<name>A0A6M8HUQ4_9PROT</name>
<dbReference type="InterPro" id="IPR001509">
    <property type="entry name" value="Epimerase_deHydtase"/>
</dbReference>
<evidence type="ECO:0000259" key="1">
    <source>
        <dbReference type="Pfam" id="PF01370"/>
    </source>
</evidence>
<dbReference type="EMBL" id="CP053708">
    <property type="protein sequence ID" value="QKE92263.1"/>
    <property type="molecule type" value="Genomic_DNA"/>
</dbReference>
<feature type="domain" description="NAD-dependent epimerase/dehydratase" evidence="1">
    <location>
        <begin position="7"/>
        <end position="177"/>
    </location>
</feature>
<organism evidence="2 3">
    <name type="scientific">Lichenicola cladoniae</name>
    <dbReference type="NCBI Taxonomy" id="1484109"/>
    <lineage>
        <taxon>Bacteria</taxon>
        <taxon>Pseudomonadati</taxon>
        <taxon>Pseudomonadota</taxon>
        <taxon>Alphaproteobacteria</taxon>
        <taxon>Acetobacterales</taxon>
        <taxon>Acetobacteraceae</taxon>
        <taxon>Lichenicola</taxon>
    </lineage>
</organism>
<reference evidence="2 3" key="1">
    <citation type="journal article" date="2014" name="World J. Microbiol. Biotechnol.">
        <title>Biodiversity and physiological characteristics of Antarctic and Arctic lichens-associated bacteria.</title>
        <authorList>
            <person name="Lee Y.M."/>
            <person name="Kim E.H."/>
            <person name="Lee H.K."/>
            <person name="Hong S.G."/>
        </authorList>
    </citation>
    <scope>NUCLEOTIDE SEQUENCE [LARGE SCALE GENOMIC DNA]</scope>
    <source>
        <strain evidence="2 3">PAMC 26569</strain>
    </source>
</reference>
<dbReference type="Proteomes" id="UP000500767">
    <property type="component" value="Chromosome"/>
</dbReference>
<dbReference type="InterPro" id="IPR051783">
    <property type="entry name" value="NAD(P)-dependent_oxidoreduct"/>
</dbReference>
<dbReference type="Gene3D" id="3.40.50.720">
    <property type="entry name" value="NAD(P)-binding Rossmann-like Domain"/>
    <property type="match status" value="1"/>
</dbReference>
<dbReference type="PANTHER" id="PTHR48079:SF6">
    <property type="entry name" value="NAD(P)-BINDING DOMAIN-CONTAINING PROTEIN-RELATED"/>
    <property type="match status" value="1"/>
</dbReference>
<dbReference type="InterPro" id="IPR036291">
    <property type="entry name" value="NAD(P)-bd_dom_sf"/>
</dbReference>
<dbReference type="RefSeq" id="WP_171837961.1">
    <property type="nucleotide sequence ID" value="NZ_CP053708.1"/>
</dbReference>
<evidence type="ECO:0000313" key="3">
    <source>
        <dbReference type="Proteomes" id="UP000500767"/>
    </source>
</evidence>
<evidence type="ECO:0000313" key="2">
    <source>
        <dbReference type="EMBL" id="QKE92263.1"/>
    </source>
</evidence>
<keyword evidence="3" id="KW-1185">Reference proteome</keyword>
<dbReference type="GO" id="GO:0004029">
    <property type="term" value="F:aldehyde dehydrogenase (NAD+) activity"/>
    <property type="evidence" value="ECO:0007669"/>
    <property type="project" value="TreeGrafter"/>
</dbReference>
<dbReference type="SUPFAM" id="SSF51735">
    <property type="entry name" value="NAD(P)-binding Rossmann-fold domains"/>
    <property type="match status" value="1"/>
</dbReference>
<accession>A0A6M8HUQ4</accession>
<dbReference type="AlphaFoldDB" id="A0A6M8HUQ4"/>
<sequence length="319" mass="34844">MTKKKLALVIGATGGIGGEVALALLRHGWTVRGLARDLIRAGQTGPAGVDWVLGDAMREEDVVRAAESVDLIFHGANPPGYRNWRGLAIPMLRNAISAAKAVNARLVYPASVYVYGREAGHVVAEDAPQHPQTRKGRIRVEMEAMLHEASVTGLRTLIVRAGDYYGPQAPSSWVSSVLLGNGTDLRRVVTPERPGIGHAWAYLPDLAEVVASLADRDGDLADEERLHFGGHFLQGREMADAVQRLLGGGVPIRPFNWLPVYLAAPFVTFLREVIEMRYLWQVPLCLDNRRLVALLGQEPHTALDEAVLVSRTGLRRRPG</sequence>
<protein>
    <submittedName>
        <fullName evidence="2">NAD(P)H-binding protein</fullName>
    </submittedName>
</protein>
<dbReference type="GO" id="GO:0005737">
    <property type="term" value="C:cytoplasm"/>
    <property type="evidence" value="ECO:0007669"/>
    <property type="project" value="TreeGrafter"/>
</dbReference>
<gene>
    <name evidence="2" type="ORF">HN018_21485</name>
</gene>